<dbReference type="OMA" id="TWASEDM"/>
<evidence type="ECO:0000259" key="4">
    <source>
        <dbReference type="Pfam" id="PF04909"/>
    </source>
</evidence>
<dbReference type="InterPro" id="IPR032466">
    <property type="entry name" value="Metal_Hydrolase"/>
</dbReference>
<evidence type="ECO:0000256" key="3">
    <source>
        <dbReference type="RuleBase" id="RU366045"/>
    </source>
</evidence>
<dbReference type="PANTHER" id="PTHR21240:SF30">
    <property type="entry name" value="AMIDOHYDROLASE-RELATED DOMAIN-CONTAINING PROTEIN-RELATED"/>
    <property type="match status" value="1"/>
</dbReference>
<dbReference type="VEuPathDB" id="FungiDB:SMAC_07409"/>
<dbReference type="Gene3D" id="3.20.20.140">
    <property type="entry name" value="Metal-dependent hydrolases"/>
    <property type="match status" value="1"/>
</dbReference>
<dbReference type="Pfam" id="PF04909">
    <property type="entry name" value="Amidohydro_2"/>
    <property type="match status" value="1"/>
</dbReference>
<keyword evidence="2 3" id="KW-0456">Lyase</keyword>
<name>A0A8S8ZNG3_SORMA</name>
<dbReference type="FunFam" id="3.20.20.140:FF:000099">
    <property type="entry name" value="Amidohydrolase 2"/>
    <property type="match status" value="1"/>
</dbReference>
<dbReference type="Proteomes" id="UP000433876">
    <property type="component" value="Unassembled WGS sequence"/>
</dbReference>
<evidence type="ECO:0000313" key="6">
    <source>
        <dbReference type="Proteomes" id="UP000433876"/>
    </source>
</evidence>
<comment type="similarity">
    <text evidence="3">Belongs to the metallo-dependent hydrolases superfamily.</text>
</comment>
<feature type="domain" description="Amidohydrolase-related" evidence="4">
    <location>
        <begin position="44"/>
        <end position="320"/>
    </location>
</feature>
<dbReference type="InterPro" id="IPR006680">
    <property type="entry name" value="Amidohydro-rel"/>
</dbReference>
<sequence>MTPPLITLEEHFFSSAVPENLKSKYSEQLKHVDGVYDKAVDLGALRLRDMDAGGVALQVISHVPGLSDNPVACHAANDQLAGVINAKDQSKGRFAGFAVAPMGHPDQAAAELRRAINELGFVGALVDNHHNGKFFDGPEYEPFWSAAEELDVPIYLHPTWASEDMIPHYQGNFTQGAAMSMASSGLGWHTMTALHVLRLFASGLFDRHPKLKIVIGHMGETIPFMLERIQVLSRRWGDFQRDFKTVYDENIWITTSGVWSLNPLRCILANTKIDHILYSVDYPFQKNEIGLAWIEDLERSGLVSEEELNAIAYGNAEKLLEVKVPKF</sequence>
<dbReference type="GO" id="GO:0016787">
    <property type="term" value="F:hydrolase activity"/>
    <property type="evidence" value="ECO:0007669"/>
    <property type="project" value="InterPro"/>
</dbReference>
<organism evidence="5 6">
    <name type="scientific">Sordaria macrospora</name>
    <dbReference type="NCBI Taxonomy" id="5147"/>
    <lineage>
        <taxon>Eukaryota</taxon>
        <taxon>Fungi</taxon>
        <taxon>Dikarya</taxon>
        <taxon>Ascomycota</taxon>
        <taxon>Pezizomycotina</taxon>
        <taxon>Sordariomycetes</taxon>
        <taxon>Sordariomycetidae</taxon>
        <taxon>Sordariales</taxon>
        <taxon>Sordariaceae</taxon>
        <taxon>Sordaria</taxon>
    </lineage>
</organism>
<keyword evidence="1 3" id="KW-0210">Decarboxylase</keyword>
<dbReference type="InterPro" id="IPR032465">
    <property type="entry name" value="ACMSD"/>
</dbReference>
<evidence type="ECO:0000256" key="2">
    <source>
        <dbReference type="ARBA" id="ARBA00023239"/>
    </source>
</evidence>
<dbReference type="GO" id="GO:0005829">
    <property type="term" value="C:cytosol"/>
    <property type="evidence" value="ECO:0007669"/>
    <property type="project" value="TreeGrafter"/>
</dbReference>
<accession>A0A8S8ZNG3</accession>
<proteinExistence type="inferred from homology"/>
<dbReference type="GO" id="GO:0016831">
    <property type="term" value="F:carboxy-lyase activity"/>
    <property type="evidence" value="ECO:0007669"/>
    <property type="project" value="UniProtKB-KW"/>
</dbReference>
<evidence type="ECO:0000313" key="5">
    <source>
        <dbReference type="EMBL" id="KAA8629842.1"/>
    </source>
</evidence>
<dbReference type="SUPFAM" id="SSF51556">
    <property type="entry name" value="Metallo-dependent hydrolases"/>
    <property type="match status" value="1"/>
</dbReference>
<dbReference type="AlphaFoldDB" id="A0A8S8ZNG3"/>
<comment type="caution">
    <text evidence="5">The sequence shown here is derived from an EMBL/GenBank/DDBJ whole genome shotgun (WGS) entry which is preliminary data.</text>
</comment>
<protein>
    <recommendedName>
        <fullName evidence="4">Amidohydrolase-related domain-containing protein</fullName>
    </recommendedName>
</protein>
<dbReference type="EMBL" id="NMPR01000122">
    <property type="protein sequence ID" value="KAA8629842.1"/>
    <property type="molecule type" value="Genomic_DNA"/>
</dbReference>
<dbReference type="GO" id="GO:0019748">
    <property type="term" value="P:secondary metabolic process"/>
    <property type="evidence" value="ECO:0007669"/>
    <property type="project" value="TreeGrafter"/>
</dbReference>
<reference evidence="5 6" key="1">
    <citation type="submission" date="2017-07" db="EMBL/GenBank/DDBJ databases">
        <title>Genome sequence of the Sordaria macrospora wild type strain R19027.</title>
        <authorList>
            <person name="Nowrousian M."/>
            <person name="Teichert I."/>
            <person name="Kueck U."/>
        </authorList>
    </citation>
    <scope>NUCLEOTIDE SEQUENCE [LARGE SCALE GENOMIC DNA]</scope>
    <source>
        <strain evidence="5 6">R19027</strain>
        <tissue evidence="5">Mycelium</tissue>
    </source>
</reference>
<gene>
    <name evidence="5" type="ORF">SMACR_07409</name>
</gene>
<dbReference type="PANTHER" id="PTHR21240">
    <property type="entry name" value="2-AMINO-3-CARBOXYLMUCONATE-6-SEMIALDEHYDE DECARBOXYLASE"/>
    <property type="match status" value="1"/>
</dbReference>
<evidence type="ECO:0000256" key="1">
    <source>
        <dbReference type="ARBA" id="ARBA00022793"/>
    </source>
</evidence>